<evidence type="ECO:0000256" key="5">
    <source>
        <dbReference type="ARBA" id="ARBA00022618"/>
    </source>
</evidence>
<dbReference type="GO" id="GO:0005737">
    <property type="term" value="C:cytoplasm"/>
    <property type="evidence" value="ECO:0007669"/>
    <property type="project" value="UniProtKB-SubCell"/>
</dbReference>
<reference evidence="12 13" key="1">
    <citation type="journal article" date="2012" name="MBio">
        <title>De novo assembly of the Pneumocystis jirovecii genome from a single bronchoalveolar lavage fluid specimen from a patient.</title>
        <authorList>
            <person name="Cisse O.H."/>
            <person name="Pagni M."/>
            <person name="Hauser P.M."/>
        </authorList>
    </citation>
    <scope>NUCLEOTIDE SEQUENCE [LARGE SCALE GENOMIC DNA]</scope>
    <source>
        <strain evidence="12 13">SE8</strain>
    </source>
</reference>
<dbReference type="InterPro" id="IPR004405">
    <property type="entry name" value="TF_pelota"/>
</dbReference>
<dbReference type="FunCoup" id="L0P8J2">
    <property type="interactions" value="315"/>
</dbReference>
<evidence type="ECO:0000259" key="10">
    <source>
        <dbReference type="SMART" id="SM01194"/>
    </source>
</evidence>
<comment type="similarity">
    <text evidence="3">Belongs to the eukaryotic release factor 1 family. Pelota subfamily.</text>
</comment>
<evidence type="ECO:0000313" key="13">
    <source>
        <dbReference type="Proteomes" id="UP000010422"/>
    </source>
</evidence>
<dbReference type="FunFam" id="3.30.1330.30:FF:000008">
    <property type="entry name" value="Protein pelota homolog"/>
    <property type="match status" value="1"/>
</dbReference>
<dbReference type="EMBL" id="CAKM01000111">
    <property type="protein sequence ID" value="CCJ28708.1"/>
    <property type="molecule type" value="Genomic_DNA"/>
</dbReference>
<keyword evidence="6" id="KW-0479">Metal-binding</keyword>
<comment type="cofactor">
    <cofactor evidence="1">
        <name>a divalent metal cation</name>
        <dbReference type="ChEBI" id="CHEBI:60240"/>
    </cofactor>
</comment>
<dbReference type="PANTHER" id="PTHR10853">
    <property type="entry name" value="PELOTA"/>
    <property type="match status" value="1"/>
</dbReference>
<dbReference type="GO" id="GO:0051301">
    <property type="term" value="P:cell division"/>
    <property type="evidence" value="ECO:0007669"/>
    <property type="project" value="UniProtKB-KW"/>
</dbReference>
<proteinExistence type="inferred from homology"/>
<accession>L0P8J2</accession>
<dbReference type="VEuPathDB" id="FungiDB:PNEJI1_003127"/>
<keyword evidence="8" id="KW-0469">Meiosis</keyword>
<evidence type="ECO:0000313" key="12">
    <source>
        <dbReference type="EMBL" id="CCJ28708.1"/>
    </source>
</evidence>
<dbReference type="STRING" id="1209962.L0P8J2"/>
<evidence type="ECO:0000313" key="11">
    <source>
        <dbReference type="EMBL" id="CCJ28110.1"/>
    </source>
</evidence>
<sequence>MTLTLSVKKIDFDPQVSQLHINGTVSEENKHVKIGSYHTLDLELHRNFTLTKQEWDSISLERLDKACNPTKRAEIGAVVLQEGLANVCLITDYMTSLQQRIEIHIPRKRKENVTDYQKGINKFYETVMQAMLRSFDFKNLKVILIASSGFVGEGLIKYIFNEAIKVDNKELLQSRPKFLQLHCSSGHMHSLNEVLNSPSVSAKLIDTKFAQETMALNRFYKTLHNNETKAWYGIKEVFLAAERGAIETLLISDMLFRNRSNDVNERRRYVKLVETVKQNGGKVLIFSSLHESGHQLNQLSGIAAILTFPINIDVNDE</sequence>
<dbReference type="GO" id="GO:0071025">
    <property type="term" value="P:RNA surveillance"/>
    <property type="evidence" value="ECO:0007669"/>
    <property type="project" value="InterPro"/>
</dbReference>
<comment type="subcellular location">
    <subcellularLocation>
        <location evidence="2">Cytoplasm</location>
    </subcellularLocation>
</comment>
<evidence type="ECO:0000256" key="3">
    <source>
        <dbReference type="ARBA" id="ARBA00009504"/>
    </source>
</evidence>
<keyword evidence="7" id="KW-0498">Mitosis</keyword>
<dbReference type="Proteomes" id="UP000010422">
    <property type="component" value="Unassembled WGS sequence"/>
</dbReference>
<dbReference type="Pfam" id="PF26356">
    <property type="entry name" value="Pelota_N"/>
    <property type="match status" value="1"/>
</dbReference>
<evidence type="ECO:0000256" key="2">
    <source>
        <dbReference type="ARBA" id="ARBA00004496"/>
    </source>
</evidence>
<evidence type="ECO:0000256" key="1">
    <source>
        <dbReference type="ARBA" id="ARBA00001968"/>
    </source>
</evidence>
<dbReference type="InterPro" id="IPR058547">
    <property type="entry name" value="Pelota_N"/>
</dbReference>
<dbReference type="GO" id="GO:0032790">
    <property type="term" value="P:ribosome disassembly"/>
    <property type="evidence" value="ECO:0007669"/>
    <property type="project" value="TreeGrafter"/>
</dbReference>
<dbReference type="GO" id="GO:0070481">
    <property type="term" value="P:nuclear-transcribed mRNA catabolic process, non-stop decay"/>
    <property type="evidence" value="ECO:0007669"/>
    <property type="project" value="InterPro"/>
</dbReference>
<dbReference type="Pfam" id="PF03464">
    <property type="entry name" value="eRF1_2"/>
    <property type="match status" value="1"/>
</dbReference>
<dbReference type="InterPro" id="IPR005140">
    <property type="entry name" value="eRF1_Pelota-like_N"/>
</dbReference>
<dbReference type="PANTHER" id="PTHR10853:SF0">
    <property type="entry name" value="PROTEIN PELOTA HOMOLOG"/>
    <property type="match status" value="1"/>
</dbReference>
<dbReference type="GO" id="GO:0051321">
    <property type="term" value="P:meiotic cell cycle"/>
    <property type="evidence" value="ECO:0007669"/>
    <property type="project" value="UniProtKB-KW"/>
</dbReference>
<evidence type="ECO:0000256" key="4">
    <source>
        <dbReference type="ARBA" id="ARBA00022490"/>
    </source>
</evidence>
<evidence type="ECO:0000256" key="9">
    <source>
        <dbReference type="ARBA" id="ARBA00023306"/>
    </source>
</evidence>
<dbReference type="SUPFAM" id="SSF159065">
    <property type="entry name" value="Dom34/Pelota N-terminal domain-like"/>
    <property type="match status" value="1"/>
</dbReference>
<dbReference type="GO" id="GO:0070966">
    <property type="term" value="P:nuclear-transcribed mRNA catabolic process, no-go decay"/>
    <property type="evidence" value="ECO:0007669"/>
    <property type="project" value="InterPro"/>
</dbReference>
<name>L0P8J2_PNEJI</name>
<dbReference type="NCBIfam" id="TIGR00111">
    <property type="entry name" value="pelota"/>
    <property type="match status" value="1"/>
</dbReference>
<organism evidence="13">
    <name type="scientific">Pneumocystis jirovecii</name>
    <name type="common">Human pneumocystis pneumonia agent</name>
    <dbReference type="NCBI Taxonomy" id="42068"/>
    <lineage>
        <taxon>Eukaryota</taxon>
        <taxon>Fungi</taxon>
        <taxon>Dikarya</taxon>
        <taxon>Ascomycota</taxon>
        <taxon>Taphrinomycotina</taxon>
        <taxon>Pneumocystomycetes</taxon>
        <taxon>Pneumocystaceae</taxon>
        <taxon>Pneumocystis</taxon>
    </lineage>
</organism>
<dbReference type="InterPro" id="IPR005141">
    <property type="entry name" value="eRF1_2"/>
</dbReference>
<dbReference type="Pfam" id="PF03465">
    <property type="entry name" value="eRF1_3"/>
    <property type="match status" value="1"/>
</dbReference>
<dbReference type="AlphaFoldDB" id="L0P8J2"/>
<dbReference type="EMBL" id="CAKM01000008">
    <property type="protein sequence ID" value="CCJ28110.1"/>
    <property type="molecule type" value="Genomic_DNA"/>
</dbReference>
<dbReference type="FunFam" id="3.30.420.60:FF:000004">
    <property type="entry name" value="Protein DOM34 homolog"/>
    <property type="match status" value="1"/>
</dbReference>
<dbReference type="VEuPathDB" id="FungiDB:PNEJI1_002924"/>
<dbReference type="InterPro" id="IPR038069">
    <property type="entry name" value="Pelota/DOM34_N"/>
</dbReference>
<dbReference type="GO" id="GO:0006412">
    <property type="term" value="P:translation"/>
    <property type="evidence" value="ECO:0007669"/>
    <property type="project" value="UniProtKB-ARBA"/>
</dbReference>
<dbReference type="SUPFAM" id="SSF55315">
    <property type="entry name" value="L30e-like"/>
    <property type="match status" value="1"/>
</dbReference>
<keyword evidence="4" id="KW-0963">Cytoplasm</keyword>
<keyword evidence="9" id="KW-0131">Cell cycle</keyword>
<dbReference type="Gene3D" id="3.30.1330.30">
    <property type="match status" value="1"/>
</dbReference>
<evidence type="ECO:0000256" key="7">
    <source>
        <dbReference type="ARBA" id="ARBA00022776"/>
    </source>
</evidence>
<evidence type="ECO:0000256" key="8">
    <source>
        <dbReference type="ARBA" id="ARBA00023254"/>
    </source>
</evidence>
<evidence type="ECO:0000256" key="6">
    <source>
        <dbReference type="ARBA" id="ARBA00022723"/>
    </source>
</evidence>
<dbReference type="InterPro" id="IPR042226">
    <property type="entry name" value="eFR1_2_sf"/>
</dbReference>
<dbReference type="Gene3D" id="2.30.30.870">
    <property type="entry name" value="Pelota, domain A"/>
    <property type="match status" value="1"/>
</dbReference>
<dbReference type="InterPro" id="IPR029064">
    <property type="entry name" value="Ribosomal_eL30-like_sf"/>
</dbReference>
<dbReference type="GO" id="GO:0046872">
    <property type="term" value="F:metal ion binding"/>
    <property type="evidence" value="ECO:0007669"/>
    <property type="project" value="UniProtKB-KW"/>
</dbReference>
<keyword evidence="5" id="KW-0132">Cell division</keyword>
<comment type="caution">
    <text evidence="12">The sequence shown here is derived from an EMBL/GenBank/DDBJ whole genome shotgun (WGS) entry which is preliminary data.</text>
</comment>
<protein>
    <recommendedName>
        <fullName evidence="10">eRF1/Pelota-like N-terminal domain-containing protein</fullName>
    </recommendedName>
</protein>
<gene>
    <name evidence="12" type="ORF">PNEJI1_002924</name>
    <name evidence="11" type="ORF">PNEJI1_003127</name>
</gene>
<dbReference type="GO" id="GO:1990533">
    <property type="term" value="C:Dom34-Hbs1 complex"/>
    <property type="evidence" value="ECO:0007669"/>
    <property type="project" value="UniProtKB-ARBA"/>
</dbReference>
<dbReference type="InterPro" id="IPR005142">
    <property type="entry name" value="eRF1_3"/>
</dbReference>
<dbReference type="SUPFAM" id="SSF53137">
    <property type="entry name" value="Translational machinery components"/>
    <property type="match status" value="1"/>
</dbReference>
<feature type="domain" description="eRF1/Pelota-like N-terminal" evidence="10">
    <location>
        <begin position="1"/>
        <end position="68"/>
    </location>
</feature>
<dbReference type="SMART" id="SM01194">
    <property type="entry name" value="eRF1_1"/>
    <property type="match status" value="1"/>
</dbReference>
<dbReference type="GO" id="GO:0070651">
    <property type="term" value="P:nonfunctional rRNA decay"/>
    <property type="evidence" value="ECO:0007669"/>
    <property type="project" value="TreeGrafter"/>
</dbReference>
<dbReference type="Gene3D" id="3.30.420.60">
    <property type="entry name" value="eRF1 domain 2"/>
    <property type="match status" value="1"/>
</dbReference>